<dbReference type="AlphaFoldDB" id="A0A829PEM8"/>
<protein>
    <submittedName>
        <fullName evidence="1">Uncharacterized protein</fullName>
    </submittedName>
</protein>
<evidence type="ECO:0000313" key="2">
    <source>
        <dbReference type="Proteomes" id="UP000019854"/>
    </source>
</evidence>
<dbReference type="EMBL" id="JAOX01000001">
    <property type="protein sequence ID" value="ETZ87574.1"/>
    <property type="molecule type" value="Genomic_DNA"/>
</dbReference>
<evidence type="ECO:0000313" key="1">
    <source>
        <dbReference type="EMBL" id="ETZ87574.1"/>
    </source>
</evidence>
<sequence length="75" mass="8716">MITLYAYAACDSDESDPDELFVLTTPPEDVPATLREHFPADVTYEFLYEDEYTHEWVFDVWDGDDKIAVLYTSEV</sequence>
<proteinExistence type="predicted"/>
<gene>
    <name evidence="1" type="ORF">L829_1122</name>
</gene>
<comment type="caution">
    <text evidence="1">The sequence shown here is derived from an EMBL/GenBank/DDBJ whole genome shotgun (WGS) entry which is preliminary data.</text>
</comment>
<dbReference type="Proteomes" id="UP000019854">
    <property type="component" value="Unassembled WGS sequence"/>
</dbReference>
<name>A0A829PEM8_9MYCO</name>
<accession>A0A829PEM8</accession>
<reference evidence="1 2" key="1">
    <citation type="submission" date="2014-01" db="EMBL/GenBank/DDBJ databases">
        <authorList>
            <person name="Zelazny A."/>
            <person name="Olivier K."/>
            <person name="Sampaio E.P."/>
            <person name="Holland S.M."/>
            <person name="Tallon L.J."/>
            <person name="Sadzewicz L.K."/>
            <person name="Sengamalay N."/>
            <person name="Fraser C.M."/>
            <person name="Hine E."/>
            <person name="Shefchek K.A."/>
            <person name="Das S.P."/>
            <person name="Shallom S.J."/>
            <person name="Agrawal S."/>
            <person name="Tettelin H."/>
        </authorList>
    </citation>
    <scope>NUCLEOTIDE SEQUENCE [LARGE SCALE GENOMIC DNA]</scope>
    <source>
        <strain evidence="1 2">MAB_030201_1075</strain>
    </source>
</reference>
<organism evidence="1 2">
    <name type="scientific">Mycobacteroides abscessus MAB_030201_1075</name>
    <dbReference type="NCBI Taxonomy" id="1335410"/>
    <lineage>
        <taxon>Bacteria</taxon>
        <taxon>Bacillati</taxon>
        <taxon>Actinomycetota</taxon>
        <taxon>Actinomycetes</taxon>
        <taxon>Mycobacteriales</taxon>
        <taxon>Mycobacteriaceae</taxon>
        <taxon>Mycobacteroides</taxon>
        <taxon>Mycobacteroides abscessus</taxon>
    </lineage>
</organism>